<dbReference type="Proteomes" id="UP001225316">
    <property type="component" value="Unassembled WGS sequence"/>
</dbReference>
<organism evidence="2 3">
    <name type="scientific">Thalassobacterium maritimum</name>
    <dbReference type="NCBI Taxonomy" id="3041265"/>
    <lineage>
        <taxon>Bacteria</taxon>
        <taxon>Pseudomonadati</taxon>
        <taxon>Verrucomicrobiota</taxon>
        <taxon>Opitutia</taxon>
        <taxon>Puniceicoccales</taxon>
        <taxon>Coraliomargaritaceae</taxon>
        <taxon>Thalassobacterium</taxon>
    </lineage>
</organism>
<proteinExistence type="predicted"/>
<feature type="chain" id="PRO_5045842581" evidence="1">
    <location>
        <begin position="27"/>
        <end position="232"/>
    </location>
</feature>
<evidence type="ECO:0000256" key="1">
    <source>
        <dbReference type="SAM" id="SignalP"/>
    </source>
</evidence>
<dbReference type="InterPro" id="IPR045398">
    <property type="entry name" value="DUF6515"/>
</dbReference>
<dbReference type="RefSeq" id="WP_308948086.1">
    <property type="nucleotide sequence ID" value="NZ_JARXHW010000002.1"/>
</dbReference>
<protein>
    <submittedName>
        <fullName evidence="2">Uncharacterized protein</fullName>
    </submittedName>
</protein>
<keyword evidence="1" id="KW-0732">Signal</keyword>
<gene>
    <name evidence="2" type="ORF">QEH52_01130</name>
</gene>
<name>A0ABU1AS65_9BACT</name>
<comment type="caution">
    <text evidence="2">The sequence shown here is derived from an EMBL/GenBank/DDBJ whole genome shotgun (WGS) entry which is preliminary data.</text>
</comment>
<reference evidence="2 3" key="1">
    <citation type="submission" date="2023-04" db="EMBL/GenBank/DDBJ databases">
        <title>A novel bacteria isolated from coastal sediment.</title>
        <authorList>
            <person name="Liu X.-J."/>
            <person name="Du Z.-J."/>
        </authorList>
    </citation>
    <scope>NUCLEOTIDE SEQUENCE [LARGE SCALE GENOMIC DNA]</scope>
    <source>
        <strain evidence="2 3">SDUM461003</strain>
    </source>
</reference>
<evidence type="ECO:0000313" key="3">
    <source>
        <dbReference type="Proteomes" id="UP001225316"/>
    </source>
</evidence>
<feature type="signal peptide" evidence="1">
    <location>
        <begin position="1"/>
        <end position="26"/>
    </location>
</feature>
<dbReference type="Pfam" id="PF20125">
    <property type="entry name" value="DUF6515"/>
    <property type="match status" value="2"/>
</dbReference>
<accession>A0ABU1AS65</accession>
<sequence>MKYPTVNKAFLLSLTMVPLCAMSLSAKPHSPSKHSHAPARGPSIGAYVGIQAPKGSVEIRVGNFSFRYNNGTFYKHTKHGYVVTKAPRGAIIHTLPPGCSRVVVGGYVYYSSNNVYYRQAPNGYIVVEEPVLVSSGSTVVNTPVVVSEPVLSELSVWQGEQELLVRDGQFFKNTAEGLVWVEQPVGALTRSLPEDATSIWYRDIEYFDVDGILFRKTPNGYKVVDSPWEAAS</sequence>
<dbReference type="EMBL" id="JARXHW010000002">
    <property type="protein sequence ID" value="MDQ8206094.1"/>
    <property type="molecule type" value="Genomic_DNA"/>
</dbReference>
<keyword evidence="3" id="KW-1185">Reference proteome</keyword>
<evidence type="ECO:0000313" key="2">
    <source>
        <dbReference type="EMBL" id="MDQ8206094.1"/>
    </source>
</evidence>